<dbReference type="EC" id="2.7.7.19" evidence="3"/>
<dbReference type="Pfam" id="PF04928">
    <property type="entry name" value="PAP_central"/>
    <property type="match status" value="1"/>
</dbReference>
<dbReference type="GO" id="GO:0005524">
    <property type="term" value="F:ATP binding"/>
    <property type="evidence" value="ECO:0007669"/>
    <property type="project" value="UniProtKB-KW"/>
</dbReference>
<dbReference type="AlphaFoldDB" id="A0A6V7UWW9"/>
<keyword evidence="7" id="KW-0067">ATP-binding</keyword>
<evidence type="ECO:0000256" key="8">
    <source>
        <dbReference type="ARBA" id="ARBA00023242"/>
    </source>
</evidence>
<evidence type="ECO:0000256" key="1">
    <source>
        <dbReference type="ARBA" id="ARBA00004123"/>
    </source>
</evidence>
<keyword evidence="6" id="KW-0547">Nucleotide-binding</keyword>
<feature type="domain" description="Poly(A) polymerase central" evidence="10">
    <location>
        <begin position="118"/>
        <end position="193"/>
    </location>
</feature>
<dbReference type="InterPro" id="IPR007012">
    <property type="entry name" value="PolA_pol_cen_dom"/>
</dbReference>
<gene>
    <name evidence="11" type="ORF">MENT_LOCUS18353</name>
</gene>
<dbReference type="PANTHER" id="PTHR10682:SF10">
    <property type="entry name" value="POLYNUCLEOTIDE ADENYLYLTRANSFERASE"/>
    <property type="match status" value="1"/>
</dbReference>
<dbReference type="GO" id="GO:1990817">
    <property type="term" value="F:poly(A) RNA polymerase activity"/>
    <property type="evidence" value="ECO:0007669"/>
    <property type="project" value="UniProtKB-EC"/>
</dbReference>
<proteinExistence type="inferred from homology"/>
<dbReference type="Proteomes" id="UP000580250">
    <property type="component" value="Unassembled WGS sequence"/>
</dbReference>
<evidence type="ECO:0000256" key="2">
    <source>
        <dbReference type="ARBA" id="ARBA00010912"/>
    </source>
</evidence>
<comment type="subcellular location">
    <subcellularLocation>
        <location evidence="1">Nucleus</location>
    </subcellularLocation>
</comment>
<evidence type="ECO:0000313" key="11">
    <source>
        <dbReference type="EMBL" id="CAD2167078.1"/>
    </source>
</evidence>
<dbReference type="Gene3D" id="3.30.460.10">
    <property type="entry name" value="Beta Polymerase, domain 2"/>
    <property type="match status" value="1"/>
</dbReference>
<sequence length="273" mass="32139">MDILCILPKYVNIYDFIEEDASGLYGSLMGIMSSDNINIVKTSRILMLEFTMFEIDVDLIYAQIPFEKIETDFDIMDNEIIEENKNARSILALAGARCLKTIRQDYICQNQELLVLLMRYVKIWAKSKSPHLFKHCWLFEWALVVYYVSKICIKNPEATSLSFVIKQFFNVYKAWNWGEEPLFLVDLVDTNEEFENASEIVEPWRVKNENFDSSRFGDYKKLIIKLYIKWFHVGGYNIYFLNIEPYSGPSCISLNTPIYWSTQRSKPMQAYMV</sequence>
<dbReference type="GO" id="GO:0005634">
    <property type="term" value="C:nucleus"/>
    <property type="evidence" value="ECO:0007669"/>
    <property type="project" value="UniProtKB-SubCell"/>
</dbReference>
<evidence type="ECO:0000256" key="5">
    <source>
        <dbReference type="ARBA" id="ARBA00022679"/>
    </source>
</evidence>
<protein>
    <recommendedName>
        <fullName evidence="3">polynucleotide adenylyltransferase</fullName>
        <ecNumber evidence="3">2.7.7.19</ecNumber>
    </recommendedName>
</protein>
<dbReference type="PANTHER" id="PTHR10682">
    <property type="entry name" value="POLY A POLYMERASE"/>
    <property type="match status" value="1"/>
</dbReference>
<accession>A0A6V7UWW9</accession>
<reference evidence="11 12" key="1">
    <citation type="submission" date="2020-08" db="EMBL/GenBank/DDBJ databases">
        <authorList>
            <person name="Koutsovoulos G."/>
            <person name="Danchin GJ E."/>
        </authorList>
    </citation>
    <scope>NUCLEOTIDE SEQUENCE [LARGE SCALE GENOMIC DNA]</scope>
</reference>
<evidence type="ECO:0000313" key="12">
    <source>
        <dbReference type="Proteomes" id="UP000580250"/>
    </source>
</evidence>
<organism evidence="11 12">
    <name type="scientific">Meloidogyne enterolobii</name>
    <name type="common">Root-knot nematode worm</name>
    <name type="synonym">Meloidogyne mayaguensis</name>
    <dbReference type="NCBI Taxonomy" id="390850"/>
    <lineage>
        <taxon>Eukaryota</taxon>
        <taxon>Metazoa</taxon>
        <taxon>Ecdysozoa</taxon>
        <taxon>Nematoda</taxon>
        <taxon>Chromadorea</taxon>
        <taxon>Rhabditida</taxon>
        <taxon>Tylenchina</taxon>
        <taxon>Tylenchomorpha</taxon>
        <taxon>Tylenchoidea</taxon>
        <taxon>Meloidogynidae</taxon>
        <taxon>Meloidogyninae</taxon>
        <taxon>Meloidogyne</taxon>
    </lineage>
</organism>
<dbReference type="SUPFAM" id="SSF81631">
    <property type="entry name" value="PAP/OAS1 substrate-binding domain"/>
    <property type="match status" value="1"/>
</dbReference>
<comment type="similarity">
    <text evidence="2">Belongs to the poly(A) polymerase family.</text>
</comment>
<dbReference type="OrthoDB" id="10263155at2759"/>
<name>A0A6V7UWW9_MELEN</name>
<comment type="caution">
    <text evidence="11">The sequence shown here is derived from an EMBL/GenBank/DDBJ whole genome shotgun (WGS) entry which is preliminary data.</text>
</comment>
<keyword evidence="8" id="KW-0539">Nucleus</keyword>
<dbReference type="EMBL" id="CAJEWN010000123">
    <property type="protein sequence ID" value="CAD2167078.1"/>
    <property type="molecule type" value="Genomic_DNA"/>
</dbReference>
<evidence type="ECO:0000256" key="7">
    <source>
        <dbReference type="ARBA" id="ARBA00022840"/>
    </source>
</evidence>
<comment type="catalytic activity">
    <reaction evidence="9">
        <text>RNA(n) + ATP = RNA(n)-3'-adenine ribonucleotide + diphosphate</text>
        <dbReference type="Rhea" id="RHEA:11332"/>
        <dbReference type="Rhea" id="RHEA-COMP:14527"/>
        <dbReference type="Rhea" id="RHEA-COMP:17347"/>
        <dbReference type="ChEBI" id="CHEBI:30616"/>
        <dbReference type="ChEBI" id="CHEBI:33019"/>
        <dbReference type="ChEBI" id="CHEBI:140395"/>
        <dbReference type="ChEBI" id="CHEBI:173115"/>
        <dbReference type="EC" id="2.7.7.19"/>
    </reaction>
</comment>
<dbReference type="InterPro" id="IPR043519">
    <property type="entry name" value="NT_sf"/>
</dbReference>
<evidence type="ECO:0000256" key="4">
    <source>
        <dbReference type="ARBA" id="ARBA00022664"/>
    </source>
</evidence>
<evidence type="ECO:0000256" key="9">
    <source>
        <dbReference type="ARBA" id="ARBA00048830"/>
    </source>
</evidence>
<keyword evidence="5" id="KW-0808">Transferase</keyword>
<evidence type="ECO:0000256" key="6">
    <source>
        <dbReference type="ARBA" id="ARBA00022741"/>
    </source>
</evidence>
<evidence type="ECO:0000259" key="10">
    <source>
        <dbReference type="Pfam" id="PF04928"/>
    </source>
</evidence>
<keyword evidence="4" id="KW-0507">mRNA processing</keyword>
<dbReference type="GO" id="GO:0006397">
    <property type="term" value="P:mRNA processing"/>
    <property type="evidence" value="ECO:0007669"/>
    <property type="project" value="UniProtKB-KW"/>
</dbReference>
<evidence type="ECO:0000256" key="3">
    <source>
        <dbReference type="ARBA" id="ARBA00012388"/>
    </source>
</evidence>